<feature type="domain" description="Cyclic nucleotide-binding" evidence="4">
    <location>
        <begin position="246"/>
        <end position="303"/>
    </location>
</feature>
<reference evidence="5" key="3">
    <citation type="submission" date="2018-07" db="EMBL/GenBank/DDBJ databases">
        <title>WGS assembly of Glycine max.</title>
        <authorList>
            <person name="Schmutz J."/>
            <person name="Cannon S."/>
            <person name="Schlueter J."/>
            <person name="Ma J."/>
            <person name="Mitros T."/>
            <person name="Nelson W."/>
            <person name="Hyten D."/>
            <person name="Song Q."/>
            <person name="Thelen J."/>
            <person name="Cheng J."/>
            <person name="Xu D."/>
            <person name="Hellsten U."/>
            <person name="May G."/>
            <person name="Yu Y."/>
            <person name="Sakurai T."/>
            <person name="Umezawa T."/>
            <person name="Bhattacharyya M."/>
            <person name="Sandhu D."/>
            <person name="Valliyodan B."/>
            <person name="Lindquist E."/>
            <person name="Peto M."/>
            <person name="Grant D."/>
            <person name="Shu S."/>
            <person name="Goodstein D."/>
            <person name="Barry K."/>
            <person name="Futrell-Griggs M."/>
            <person name="Abernathy B."/>
            <person name="Du J."/>
            <person name="Tian Z."/>
            <person name="Zhu L."/>
            <person name="Gill N."/>
            <person name="Joshi T."/>
            <person name="Libault M."/>
            <person name="Sethuraman A."/>
            <person name="Zhang X."/>
            <person name="Shinozaki K."/>
            <person name="Nguyen H."/>
            <person name="Wing R."/>
            <person name="Cregan P."/>
            <person name="Specht J."/>
            <person name="Grimwood J."/>
            <person name="Rokhsar D."/>
            <person name="Stacey G."/>
            <person name="Shoemaker R."/>
            <person name="Jackson S."/>
        </authorList>
    </citation>
    <scope>NUCLEOTIDE SEQUENCE</scope>
    <source>
        <tissue evidence="5">Callus</tissue>
    </source>
</reference>
<dbReference type="InterPro" id="IPR014710">
    <property type="entry name" value="RmlC-like_jellyroll"/>
</dbReference>
<dbReference type="GO" id="GO:0034220">
    <property type="term" value="P:monoatomic ion transmembrane transport"/>
    <property type="evidence" value="ECO:0007669"/>
    <property type="project" value="UniProtKB-KW"/>
</dbReference>
<dbReference type="Gene3D" id="1.10.287.630">
    <property type="entry name" value="Helix hairpin bin"/>
    <property type="match status" value="1"/>
</dbReference>
<reference evidence="5 6" key="1">
    <citation type="journal article" date="2010" name="Nature">
        <title>Genome sequence of the palaeopolyploid soybean.</title>
        <authorList>
            <person name="Schmutz J."/>
            <person name="Cannon S.B."/>
            <person name="Schlueter J."/>
            <person name="Ma J."/>
            <person name="Mitros T."/>
            <person name="Nelson W."/>
            <person name="Hyten D.L."/>
            <person name="Song Q."/>
            <person name="Thelen J.J."/>
            <person name="Cheng J."/>
            <person name="Xu D."/>
            <person name="Hellsten U."/>
            <person name="May G.D."/>
            <person name="Yu Y."/>
            <person name="Sakurai T."/>
            <person name="Umezawa T."/>
            <person name="Bhattacharyya M.K."/>
            <person name="Sandhu D."/>
            <person name="Valliyodan B."/>
            <person name="Lindquist E."/>
            <person name="Peto M."/>
            <person name="Grant D."/>
            <person name="Shu S."/>
            <person name="Goodstein D."/>
            <person name="Barry K."/>
            <person name="Futrell-Griggs M."/>
            <person name="Abernathy B."/>
            <person name="Du J."/>
            <person name="Tian Z."/>
            <person name="Zhu L."/>
            <person name="Gill N."/>
            <person name="Joshi T."/>
            <person name="Libault M."/>
            <person name="Sethuraman A."/>
            <person name="Zhang X.-C."/>
            <person name="Shinozaki K."/>
            <person name="Nguyen H.T."/>
            <person name="Wing R.A."/>
            <person name="Cregan P."/>
            <person name="Specht J."/>
            <person name="Grimwood J."/>
            <person name="Rokhsar D."/>
            <person name="Stacey G."/>
            <person name="Shoemaker R.C."/>
            <person name="Jackson S.A."/>
        </authorList>
    </citation>
    <scope>NUCLEOTIDE SEQUENCE</scope>
    <source>
        <strain evidence="6">cv. Williams 82</strain>
        <tissue evidence="5">Callus</tissue>
    </source>
</reference>
<dbReference type="InParanoid" id="K7KH34"/>
<keyword evidence="3" id="KW-1133">Transmembrane helix</keyword>
<dbReference type="PROSITE" id="PS50042">
    <property type="entry name" value="CNMP_BINDING_3"/>
    <property type="match status" value="1"/>
</dbReference>
<evidence type="ECO:0000256" key="1">
    <source>
        <dbReference type="ARBA" id="ARBA00023286"/>
    </source>
</evidence>
<dbReference type="SMR" id="K7KH34"/>
<dbReference type="PANTHER" id="PTHR45651">
    <property type="entry name" value="CYCLIC NUCLEOTIDE-GATED ION CHANNEL 15-RELATED-RELATED"/>
    <property type="match status" value="1"/>
</dbReference>
<keyword evidence="1" id="KW-0406">Ion transport</keyword>
<evidence type="ECO:0000259" key="4">
    <source>
        <dbReference type="PROSITE" id="PS50042"/>
    </source>
</evidence>
<evidence type="ECO:0000313" key="5">
    <source>
        <dbReference type="EMBL" id="KRH68910.1"/>
    </source>
</evidence>
<feature type="transmembrane region" description="Helical" evidence="3">
    <location>
        <begin position="12"/>
        <end position="34"/>
    </location>
</feature>
<keyword evidence="2" id="KW-0407">Ion channel</keyword>
<evidence type="ECO:0000256" key="2">
    <source>
        <dbReference type="ARBA" id="ARBA00023303"/>
    </source>
</evidence>
<sequence length="398" mass="46416">MKIKKCLDWDGAFMITVCVLWTFFDLFHILRIIFQFKTGFVAPSSRVFGRGELTDDPVAIMKRYLTSHFIIDILSIIPLSQVIVLAIPNLKMSDPLLVKDLLKYSVYAKALADLSTIPRNKNTFNFGIFFDALDSGVVESTTVLYQKFFYCFWWGLGSLRKEMRVKRHDIELWMSHRMLPEFLKERIRRNEQYKWQENRGVDEETLIRNLPRYLRRDLKRHFCLDLVKRVPMFEEMDQQLLDTIFIVREGDPVEEMLFIMSRKVSSVTTNGGRTGFFNSLFLMAGDFCGEEILIWASDPSSSSKLPISTRTVQTISEVEAFALMSEDLKLLASEFRNHGGKQLHHALRQGLIRAWAACFIQAAWSRYWKKKIERSLHEAEDKLKDALQAEPDFTAQNH</sequence>
<reference evidence="6" key="2">
    <citation type="submission" date="2018-02" db="UniProtKB">
        <authorList>
            <consortium name="EnsemblPlants"/>
        </authorList>
    </citation>
    <scope>IDENTIFICATION</scope>
    <source>
        <strain evidence="6">Williams 82</strain>
    </source>
</reference>
<name>K7KH34_SOYBN</name>
<dbReference type="OMA" id="RIAPYEY"/>
<dbReference type="PANTHER" id="PTHR45651:SF55">
    <property type="entry name" value="CYCLIC NUCLEOTIDE-GATED ION CHANNEL-LIKE PROTEIN"/>
    <property type="match status" value="1"/>
</dbReference>
<evidence type="ECO:0000256" key="3">
    <source>
        <dbReference type="SAM" id="Phobius"/>
    </source>
</evidence>
<keyword evidence="3" id="KW-0472">Membrane</keyword>
<dbReference type="PaxDb" id="3847-GLYMA03G41790.2"/>
<dbReference type="Gene3D" id="2.60.120.10">
    <property type="entry name" value="Jelly Rolls"/>
    <property type="match status" value="1"/>
</dbReference>
<dbReference type="eggNOG" id="KOG0498">
    <property type="taxonomic scope" value="Eukaryota"/>
</dbReference>
<dbReference type="Gramene" id="KRH68910">
    <property type="protein sequence ID" value="KRH68910"/>
    <property type="gene ID" value="GLYMA_03G257100"/>
</dbReference>
<dbReference type="CDD" id="cd00038">
    <property type="entry name" value="CAP_ED"/>
    <property type="match status" value="1"/>
</dbReference>
<dbReference type="InterPro" id="IPR018490">
    <property type="entry name" value="cNMP-bd_dom_sf"/>
</dbReference>
<evidence type="ECO:0000313" key="7">
    <source>
        <dbReference type="Proteomes" id="UP000008827"/>
    </source>
</evidence>
<dbReference type="HOGENOM" id="CLU_693374_0_0_1"/>
<keyword evidence="1" id="KW-1071">Ligand-gated ion channel</keyword>
<keyword evidence="1" id="KW-0813">Transport</keyword>
<dbReference type="SUPFAM" id="SSF51206">
    <property type="entry name" value="cAMP-binding domain-like"/>
    <property type="match status" value="1"/>
</dbReference>
<gene>
    <name evidence="5" type="ORF">GLYMA_03G257100</name>
</gene>
<dbReference type="EnsemblPlants" id="KRH68910">
    <property type="protein sequence ID" value="KRH68910"/>
    <property type="gene ID" value="GLYMA_03G257100"/>
</dbReference>
<dbReference type="Proteomes" id="UP000008827">
    <property type="component" value="Chromosome 3"/>
</dbReference>
<proteinExistence type="predicted"/>
<protein>
    <recommendedName>
        <fullName evidence="4">Cyclic nucleotide-binding domain-containing protein</fullName>
    </recommendedName>
</protein>
<keyword evidence="3" id="KW-0812">Transmembrane</keyword>
<evidence type="ECO:0000313" key="6">
    <source>
        <dbReference type="EnsemblPlants" id="KRH68910"/>
    </source>
</evidence>
<dbReference type="GO" id="GO:0016020">
    <property type="term" value="C:membrane"/>
    <property type="evidence" value="ECO:0007669"/>
    <property type="project" value="UniProtKB-SubCell"/>
</dbReference>
<dbReference type="EMBL" id="CM000836">
    <property type="protein sequence ID" value="KRH68910.1"/>
    <property type="molecule type" value="Genomic_DNA"/>
</dbReference>
<organism evidence="5">
    <name type="scientific">Glycine max</name>
    <name type="common">Soybean</name>
    <name type="synonym">Glycine hispida</name>
    <dbReference type="NCBI Taxonomy" id="3847"/>
    <lineage>
        <taxon>Eukaryota</taxon>
        <taxon>Viridiplantae</taxon>
        <taxon>Streptophyta</taxon>
        <taxon>Embryophyta</taxon>
        <taxon>Tracheophyta</taxon>
        <taxon>Spermatophyta</taxon>
        <taxon>Magnoliopsida</taxon>
        <taxon>eudicotyledons</taxon>
        <taxon>Gunneridae</taxon>
        <taxon>Pentapetalae</taxon>
        <taxon>rosids</taxon>
        <taxon>fabids</taxon>
        <taxon>Fabales</taxon>
        <taxon>Fabaceae</taxon>
        <taxon>Papilionoideae</taxon>
        <taxon>50 kb inversion clade</taxon>
        <taxon>NPAAA clade</taxon>
        <taxon>indigoferoid/millettioid clade</taxon>
        <taxon>Phaseoleae</taxon>
        <taxon>Glycine</taxon>
        <taxon>Glycine subgen. Soja</taxon>
    </lineage>
</organism>
<accession>K7KH34</accession>
<keyword evidence="7" id="KW-1185">Reference proteome</keyword>
<dbReference type="AlphaFoldDB" id="K7KH34"/>
<dbReference type="InterPro" id="IPR000595">
    <property type="entry name" value="cNMP-bd_dom"/>
</dbReference>